<keyword evidence="2" id="KW-1185">Reference proteome</keyword>
<dbReference type="Gene3D" id="2.60.40.10">
    <property type="entry name" value="Immunoglobulins"/>
    <property type="match status" value="1"/>
</dbReference>
<evidence type="ECO:0000313" key="2">
    <source>
        <dbReference type="Proteomes" id="UP000664144"/>
    </source>
</evidence>
<feature type="non-terminal residue" evidence="1">
    <location>
        <position position="1"/>
    </location>
</feature>
<comment type="caution">
    <text evidence="1">The sequence shown here is derived from an EMBL/GenBank/DDBJ whole genome shotgun (WGS) entry which is preliminary data.</text>
</comment>
<name>A0A939F313_9BACT</name>
<evidence type="ECO:0000313" key="1">
    <source>
        <dbReference type="EMBL" id="MBO0361160.1"/>
    </source>
</evidence>
<dbReference type="EMBL" id="JAFLQZ010000038">
    <property type="protein sequence ID" value="MBO0361160.1"/>
    <property type="molecule type" value="Genomic_DNA"/>
</dbReference>
<dbReference type="InterPro" id="IPR013783">
    <property type="entry name" value="Ig-like_fold"/>
</dbReference>
<gene>
    <name evidence="1" type="ORF">J0X19_24595</name>
</gene>
<accession>A0A939F313</accession>
<sequence>IGVQPKLVVFNAEDQPTGTNPVPLTDLRTWSIRVIGPAPQNLRVRAGTTPLRTALLEWNSYVCRKPGAQIRVFRKEGPSGFSPGPCQTGIPASSGFVQIASLPYTGTTDITTYTDDNGGVGLERGKQYCYRIYVEFPLPAGGQSIASNEECVNFAGRALLMRQVTVDRTAPSSGQITVAWTKPKSTPPFADPQQFRLSRAVGQTTTGPFTPIATIAVTTTTNDTTYVDQDLTLDTQNRSYSYRVEFLSQNQVQETATAASSVRLEGTALPSTTTPALNAIALTWTYTVPWNNTLRPTTIYRKGPNPLPTDPFVAIATVTGTATGGSYRDEGTATQRLQKGATYCYYVETTGTYNADKLPSNLINKSQQQCIAVRNIPCAPVLTLTRPNCDSLASRLFELPATPVSGAVYTNQLRWTLGTTPADCSRAIQFYNIYYAPNSQDSLRFLVRVPGSQTSYAHRDLRQEAGCYAVQAVDSSGTLSARSNVECKDDCQLFLLPNIFTPNGDGKNDTFRPKAFTPLRRTHFTVFNRWGVKIYESSADPLINWPGGGSRTEGSGAPSVVEGMYYYQAEVEFADVNNSKRTYKGWVQITR</sequence>
<dbReference type="Proteomes" id="UP000664144">
    <property type="component" value="Unassembled WGS sequence"/>
</dbReference>
<organism evidence="1 2">
    <name type="scientific">Hymenobacter telluris</name>
    <dbReference type="NCBI Taxonomy" id="2816474"/>
    <lineage>
        <taxon>Bacteria</taxon>
        <taxon>Pseudomonadati</taxon>
        <taxon>Bacteroidota</taxon>
        <taxon>Cytophagia</taxon>
        <taxon>Cytophagales</taxon>
        <taxon>Hymenobacteraceae</taxon>
        <taxon>Hymenobacter</taxon>
    </lineage>
</organism>
<reference evidence="1" key="1">
    <citation type="submission" date="2021-03" db="EMBL/GenBank/DDBJ databases">
        <authorList>
            <person name="Kim M.K."/>
        </authorList>
    </citation>
    <scope>NUCLEOTIDE SEQUENCE</scope>
    <source>
        <strain evidence="1">BT186</strain>
    </source>
</reference>
<dbReference type="Pfam" id="PF13585">
    <property type="entry name" value="CHU_C"/>
    <property type="match status" value="1"/>
</dbReference>
<protein>
    <submittedName>
        <fullName evidence="1">Gliding motility-associated C-terminal domain-containing protein</fullName>
    </submittedName>
</protein>
<dbReference type="AlphaFoldDB" id="A0A939F313"/>
<proteinExistence type="predicted"/>
<dbReference type="RefSeq" id="WP_206987060.1">
    <property type="nucleotide sequence ID" value="NZ_JAFLQZ010000038.1"/>
</dbReference>